<proteinExistence type="predicted"/>
<organism evidence="2 3">
    <name type="scientific">Saliniradius amylolyticus</name>
    <dbReference type="NCBI Taxonomy" id="2183582"/>
    <lineage>
        <taxon>Bacteria</taxon>
        <taxon>Pseudomonadati</taxon>
        <taxon>Pseudomonadota</taxon>
        <taxon>Gammaproteobacteria</taxon>
        <taxon>Alteromonadales</taxon>
        <taxon>Alteromonadaceae</taxon>
        <taxon>Saliniradius</taxon>
    </lineage>
</organism>
<dbReference type="InterPro" id="IPR029044">
    <property type="entry name" value="Nucleotide-diphossugar_trans"/>
</dbReference>
<dbReference type="GO" id="GO:0016758">
    <property type="term" value="F:hexosyltransferase activity"/>
    <property type="evidence" value="ECO:0007669"/>
    <property type="project" value="UniProtKB-ARBA"/>
</dbReference>
<dbReference type="SUPFAM" id="SSF53448">
    <property type="entry name" value="Nucleotide-diphospho-sugar transferases"/>
    <property type="match status" value="1"/>
</dbReference>
<name>A0A2S2E0Q6_9ALTE</name>
<dbReference type="EMBL" id="CP029347">
    <property type="protein sequence ID" value="AWL11231.1"/>
    <property type="molecule type" value="Genomic_DNA"/>
</dbReference>
<evidence type="ECO:0000313" key="2">
    <source>
        <dbReference type="EMBL" id="AWL11231.1"/>
    </source>
</evidence>
<evidence type="ECO:0000313" key="3">
    <source>
        <dbReference type="Proteomes" id="UP000245728"/>
    </source>
</evidence>
<keyword evidence="3" id="KW-1185">Reference proteome</keyword>
<reference evidence="2 3" key="1">
    <citation type="submission" date="2018-05" db="EMBL/GenBank/DDBJ databases">
        <title>Salinimonas sp. HMF8227 Genome sequencing and assembly.</title>
        <authorList>
            <person name="Kang H."/>
            <person name="Kang J."/>
            <person name="Cha I."/>
            <person name="Kim H."/>
            <person name="Joh K."/>
        </authorList>
    </citation>
    <scope>NUCLEOTIDE SEQUENCE [LARGE SCALE GENOMIC DNA]</scope>
    <source>
        <strain evidence="2 3">HMF8227</strain>
    </source>
</reference>
<accession>A0A2S2E0Q6</accession>
<dbReference type="Pfam" id="PF00535">
    <property type="entry name" value="Glycos_transf_2"/>
    <property type="match status" value="1"/>
</dbReference>
<dbReference type="Proteomes" id="UP000245728">
    <property type="component" value="Chromosome"/>
</dbReference>
<dbReference type="Gene3D" id="3.90.550.10">
    <property type="entry name" value="Spore Coat Polysaccharide Biosynthesis Protein SpsA, Chain A"/>
    <property type="match status" value="1"/>
</dbReference>
<evidence type="ECO:0000259" key="1">
    <source>
        <dbReference type="Pfam" id="PF00535"/>
    </source>
</evidence>
<dbReference type="OrthoDB" id="9802649at2"/>
<dbReference type="AlphaFoldDB" id="A0A2S2E0Q6"/>
<feature type="domain" description="Glycosyltransferase 2-like" evidence="1">
    <location>
        <begin position="5"/>
        <end position="126"/>
    </location>
</feature>
<protein>
    <recommendedName>
        <fullName evidence="1">Glycosyltransferase 2-like domain-containing protein</fullName>
    </recommendedName>
</protein>
<gene>
    <name evidence="2" type="ORF">HMF8227_00735</name>
</gene>
<sequence length="292" mass="33031">MPLFSVCIPHYGSERLLLEAVKSVAVQTVRDFELIISLDSPVSDAALTHIRELVPDVKITQCPTSGIAQNWNHSVEQATGEYTVLLHSDDKLKLGYLGLMNKLIQQYDVADAWFCGVALIDECGQATWSFADSVKTWIEPAQQEYCLEGDLGLAQILKGCFVYCPTICYRSEVIKEFGFSERWGMVLDLDLYARLLMGGKCIVGTRDVQFEYRRHSQSTTAQLTKDRTRFEEEWMLYQLVTEQAETIAWQKTAAVAKRKLILRLHALFCSAKALAALEVKLSLAYFRQALVK</sequence>
<dbReference type="PANTHER" id="PTHR22916">
    <property type="entry name" value="GLYCOSYLTRANSFERASE"/>
    <property type="match status" value="1"/>
</dbReference>
<dbReference type="InterPro" id="IPR001173">
    <property type="entry name" value="Glyco_trans_2-like"/>
</dbReference>
<dbReference type="PANTHER" id="PTHR22916:SF3">
    <property type="entry name" value="UDP-GLCNAC:BETAGAL BETA-1,3-N-ACETYLGLUCOSAMINYLTRANSFERASE-LIKE PROTEIN 1"/>
    <property type="match status" value="1"/>
</dbReference>
<dbReference type="KEGG" id="salh:HMF8227_00735"/>
<dbReference type="RefSeq" id="WP_109338895.1">
    <property type="nucleotide sequence ID" value="NZ_CP029347.1"/>
</dbReference>